<evidence type="ECO:0000259" key="2">
    <source>
        <dbReference type="Pfam" id="PF05764"/>
    </source>
</evidence>
<feature type="compositionally biased region" description="Acidic residues" evidence="1">
    <location>
        <begin position="1"/>
        <end position="14"/>
    </location>
</feature>
<dbReference type="PANTHER" id="PTHR13275">
    <property type="entry name" value="YL-1 PROTEIN TRANSCRIPTION FACTOR-LIKE 1"/>
    <property type="match status" value="1"/>
</dbReference>
<comment type="caution">
    <text evidence="3">The sequence shown here is derived from an EMBL/GenBank/DDBJ whole genome shotgun (WGS) entry which is preliminary data.</text>
</comment>
<name>A0A1U7LIF8_NEOID</name>
<dbReference type="EMBL" id="LXFE01003285">
    <property type="protein sequence ID" value="OLL22446.1"/>
    <property type="molecule type" value="Genomic_DNA"/>
</dbReference>
<dbReference type="AlphaFoldDB" id="A0A1U7LIF8"/>
<dbReference type="GO" id="GO:0005634">
    <property type="term" value="C:nucleus"/>
    <property type="evidence" value="ECO:0007669"/>
    <property type="project" value="TreeGrafter"/>
</dbReference>
<organism evidence="3 4">
    <name type="scientific">Neolecta irregularis (strain DAH-3)</name>
    <dbReference type="NCBI Taxonomy" id="1198029"/>
    <lineage>
        <taxon>Eukaryota</taxon>
        <taxon>Fungi</taxon>
        <taxon>Dikarya</taxon>
        <taxon>Ascomycota</taxon>
        <taxon>Taphrinomycotina</taxon>
        <taxon>Neolectales</taxon>
        <taxon>Neolectaceae</taxon>
        <taxon>Neolecta</taxon>
    </lineage>
</organism>
<feature type="region of interest" description="Disordered" evidence="1">
    <location>
        <begin position="59"/>
        <end position="95"/>
    </location>
</feature>
<evidence type="ECO:0000313" key="4">
    <source>
        <dbReference type="Proteomes" id="UP000186594"/>
    </source>
</evidence>
<feature type="domain" description="Vps72/YL1 N-terminal" evidence="2">
    <location>
        <begin position="33"/>
        <end position="243"/>
    </location>
</feature>
<proteinExistence type="predicted"/>
<dbReference type="Proteomes" id="UP000186594">
    <property type="component" value="Unassembled WGS sequence"/>
</dbReference>
<dbReference type="OrthoDB" id="4096942at2759"/>
<feature type="region of interest" description="Disordered" evidence="1">
    <location>
        <begin position="140"/>
        <end position="160"/>
    </location>
</feature>
<evidence type="ECO:0000256" key="1">
    <source>
        <dbReference type="SAM" id="MobiDB-lite"/>
    </source>
</evidence>
<sequence length="367" mass="41718">MSGDEMEIDPDSDSETNLQETDIKLPEALVHGRQRRSTAGNRLHDILSQQLEVEEIFQEDENDREFAGVDEFKDEVESDFDDAEDDEVAEDEGERKLAQEVKEAQKAKKRKAVEFVVRPRAAAGSKQVDEARPQIKASLRVHQVQDRANRRRSSRGATVQNAEVLDEKLKRNRERRSKMVIPERVIEKKMTQKERLAQAVVTERKNVASLKRIVELEAMRKQDRDAILSKKRVIDEPIISWKSSKITEYTPMPPAHEDTLAGGGTEEQVAAGENRMGGVSEREEQEQWHDLYERSTVILDNFDPAFLRDPSTVKQVLFDTTSKPTSIVARWAGCRANLCQKLNATFVLLADGRLDTAIRCLALATIR</sequence>
<feature type="region of interest" description="Disordered" evidence="1">
    <location>
        <begin position="1"/>
        <end position="41"/>
    </location>
</feature>
<accession>A0A1U7LIF8</accession>
<dbReference type="PANTHER" id="PTHR13275:SF4">
    <property type="entry name" value="VACUOLAR PROTEIN SORTING-ASSOCIATED PROTEIN 72 HOMOLOG"/>
    <property type="match status" value="1"/>
</dbReference>
<evidence type="ECO:0000313" key="3">
    <source>
        <dbReference type="EMBL" id="OLL22446.1"/>
    </source>
</evidence>
<dbReference type="Pfam" id="PF05764">
    <property type="entry name" value="YL1"/>
    <property type="match status" value="1"/>
</dbReference>
<keyword evidence="4" id="KW-1185">Reference proteome</keyword>
<dbReference type="STRING" id="1198029.A0A1U7LIF8"/>
<gene>
    <name evidence="3" type="ORF">NEOLI_003349</name>
</gene>
<feature type="compositionally biased region" description="Acidic residues" evidence="1">
    <location>
        <begin position="72"/>
        <end position="92"/>
    </location>
</feature>
<protein>
    <submittedName>
        <fullName evidence="3">Vacuolar protein sorting-associated protein 72</fullName>
    </submittedName>
</protein>
<reference evidence="3 4" key="1">
    <citation type="submission" date="2016-04" db="EMBL/GenBank/DDBJ databases">
        <title>Evolutionary innovation and constraint leading to complex multicellularity in the Ascomycota.</title>
        <authorList>
            <person name="Cisse O."/>
            <person name="Nguyen A."/>
            <person name="Hewitt D.A."/>
            <person name="Jedd G."/>
            <person name="Stajich J.E."/>
        </authorList>
    </citation>
    <scope>NUCLEOTIDE SEQUENCE [LARGE SCALE GENOMIC DNA]</scope>
    <source>
        <strain evidence="3 4">DAH-3</strain>
    </source>
</reference>
<dbReference type="InterPro" id="IPR046757">
    <property type="entry name" value="YL1_N"/>
</dbReference>